<dbReference type="EMBL" id="BAAAQN010000029">
    <property type="protein sequence ID" value="GAA2040357.1"/>
    <property type="molecule type" value="Genomic_DNA"/>
</dbReference>
<gene>
    <name evidence="2" type="ORF">GCM10009839_48120</name>
</gene>
<evidence type="ECO:0000256" key="1">
    <source>
        <dbReference type="SAM" id="MobiDB-lite"/>
    </source>
</evidence>
<dbReference type="Proteomes" id="UP001500751">
    <property type="component" value="Unassembled WGS sequence"/>
</dbReference>
<accession>A0ABP5G4Y8</accession>
<evidence type="ECO:0000313" key="2">
    <source>
        <dbReference type="EMBL" id="GAA2040357.1"/>
    </source>
</evidence>
<feature type="region of interest" description="Disordered" evidence="1">
    <location>
        <begin position="162"/>
        <end position="183"/>
    </location>
</feature>
<organism evidence="2 3">
    <name type="scientific">Catenulispora yoronensis</name>
    <dbReference type="NCBI Taxonomy" id="450799"/>
    <lineage>
        <taxon>Bacteria</taxon>
        <taxon>Bacillati</taxon>
        <taxon>Actinomycetota</taxon>
        <taxon>Actinomycetes</taxon>
        <taxon>Catenulisporales</taxon>
        <taxon>Catenulisporaceae</taxon>
        <taxon>Catenulispora</taxon>
    </lineage>
</organism>
<reference evidence="3" key="1">
    <citation type="journal article" date="2019" name="Int. J. Syst. Evol. Microbiol.">
        <title>The Global Catalogue of Microorganisms (GCM) 10K type strain sequencing project: providing services to taxonomists for standard genome sequencing and annotation.</title>
        <authorList>
            <consortium name="The Broad Institute Genomics Platform"/>
            <consortium name="The Broad Institute Genome Sequencing Center for Infectious Disease"/>
            <person name="Wu L."/>
            <person name="Ma J."/>
        </authorList>
    </citation>
    <scope>NUCLEOTIDE SEQUENCE [LARGE SCALE GENOMIC DNA]</scope>
    <source>
        <strain evidence="3">JCM 16014</strain>
    </source>
</reference>
<keyword evidence="3" id="KW-1185">Reference proteome</keyword>
<proteinExistence type="predicted"/>
<name>A0ABP5G4Y8_9ACTN</name>
<dbReference type="RefSeq" id="WP_344667906.1">
    <property type="nucleotide sequence ID" value="NZ_BAAAQN010000029.1"/>
</dbReference>
<comment type="caution">
    <text evidence="2">The sequence shown here is derived from an EMBL/GenBank/DDBJ whole genome shotgun (WGS) entry which is preliminary data.</text>
</comment>
<sequence length="290" mass="32290">MPGRKNHSSSSRKPRGFTARLQWFWKRYVWDGSADVGRPKPVPVEKPVKTIALRRVDPARWAALCESLRAHVEPQLVAVGEKLAASELALRYGESQATREYLLALDAYSAAGKLFDDAKEPVELAGVSALVDIASTHFAGAVARNQGKQAPRRRTRCFYNPMHGVASKAPDPSHTPRKRRRQAQVWNKGAVVPMCADCRRRSQTDQPLDIVPVAISVRVRRRTRELVEVPYFAVPQDRSLWSATGYGSLPGSSDVELVRRVLRGEYRQTPATGADLMLGARKRGLFGRRG</sequence>
<evidence type="ECO:0000313" key="3">
    <source>
        <dbReference type="Proteomes" id="UP001500751"/>
    </source>
</evidence>
<protein>
    <submittedName>
        <fullName evidence="2">Uncharacterized protein</fullName>
    </submittedName>
</protein>